<dbReference type="EMBL" id="AQGS01000267">
    <property type="protein sequence ID" value="EPS40973.1"/>
    <property type="molecule type" value="Genomic_DNA"/>
</dbReference>
<gene>
    <name evidence="2" type="ORF">H072_5146</name>
</gene>
<protein>
    <submittedName>
        <fullName evidence="2">Uncharacterized protein</fullName>
    </submittedName>
</protein>
<evidence type="ECO:0000313" key="2">
    <source>
        <dbReference type="EMBL" id="EPS40973.1"/>
    </source>
</evidence>
<evidence type="ECO:0000313" key="3">
    <source>
        <dbReference type="Proteomes" id="UP000015100"/>
    </source>
</evidence>
<name>S8BND6_DACHA</name>
<organism evidence="2 3">
    <name type="scientific">Dactylellina haptotyla (strain CBS 200.50)</name>
    <name type="common">Nematode-trapping fungus</name>
    <name type="synonym">Monacrosporium haptotylum</name>
    <dbReference type="NCBI Taxonomy" id="1284197"/>
    <lineage>
        <taxon>Eukaryota</taxon>
        <taxon>Fungi</taxon>
        <taxon>Dikarya</taxon>
        <taxon>Ascomycota</taxon>
        <taxon>Pezizomycotina</taxon>
        <taxon>Orbiliomycetes</taxon>
        <taxon>Orbiliales</taxon>
        <taxon>Orbiliaceae</taxon>
        <taxon>Dactylellina</taxon>
    </lineage>
</organism>
<evidence type="ECO:0000256" key="1">
    <source>
        <dbReference type="SAM" id="SignalP"/>
    </source>
</evidence>
<accession>S8BND6</accession>
<dbReference type="InterPro" id="IPR045469">
    <property type="entry name" value="Nis1"/>
</dbReference>
<keyword evidence="1" id="KW-0732">Signal</keyword>
<feature type="chain" id="PRO_5004561467" evidence="1">
    <location>
        <begin position="21"/>
        <end position="143"/>
    </location>
</feature>
<reference evidence="3" key="2">
    <citation type="submission" date="2013-04" db="EMBL/GenBank/DDBJ databases">
        <title>Genomic mechanisms accounting for the adaptation to parasitism in nematode-trapping fungi.</title>
        <authorList>
            <person name="Ahren D.G."/>
        </authorList>
    </citation>
    <scope>NUCLEOTIDE SEQUENCE [LARGE SCALE GENOMIC DNA]</scope>
    <source>
        <strain evidence="3">CBS 200.50</strain>
    </source>
</reference>
<dbReference type="eggNOG" id="ENOG502S8NB">
    <property type="taxonomic scope" value="Eukaryota"/>
</dbReference>
<dbReference type="OrthoDB" id="3913322at2759"/>
<dbReference type="Pfam" id="PF19271">
    <property type="entry name" value="Nis1"/>
    <property type="match status" value="1"/>
</dbReference>
<dbReference type="HOGENOM" id="CLU_138726_0_0_1"/>
<reference evidence="2 3" key="1">
    <citation type="journal article" date="2013" name="PLoS Genet.">
        <title>Genomic mechanisms accounting for the adaptation to parasitism in nematode-trapping fungi.</title>
        <authorList>
            <person name="Meerupati T."/>
            <person name="Andersson K.M."/>
            <person name="Friman E."/>
            <person name="Kumar D."/>
            <person name="Tunlid A."/>
            <person name="Ahren D."/>
        </authorList>
    </citation>
    <scope>NUCLEOTIDE SEQUENCE [LARGE SCALE GENOMIC DNA]</scope>
    <source>
        <strain evidence="2 3">CBS 200.50</strain>
    </source>
</reference>
<proteinExistence type="predicted"/>
<keyword evidence="3" id="KW-1185">Reference proteome</keyword>
<dbReference type="AlphaFoldDB" id="S8BND6"/>
<comment type="caution">
    <text evidence="2">The sequence shown here is derived from an EMBL/GenBank/DDBJ whole genome shotgun (WGS) entry which is preliminary data.</text>
</comment>
<sequence length="143" mass="15230">MHLSYFILIFQTCFYSLSTAVVSSISAPAIIKPGDGFNIYITNSNYIQSVYDVALAVGIAPGNGLPGALVQVTDTYYVGPGQYFPLGSVPKWTSIPSSTPKGKATISVTVFSLYGVVYYPVLKTFNVTITVGDTTSANYVTST</sequence>
<feature type="signal peptide" evidence="1">
    <location>
        <begin position="1"/>
        <end position="20"/>
    </location>
</feature>
<dbReference type="Proteomes" id="UP000015100">
    <property type="component" value="Unassembled WGS sequence"/>
</dbReference>